<dbReference type="GO" id="GO:0015344">
    <property type="term" value="F:siderophore uptake transmembrane transporter activity"/>
    <property type="evidence" value="ECO:0007669"/>
    <property type="project" value="TreeGrafter"/>
</dbReference>
<evidence type="ECO:0000256" key="9">
    <source>
        <dbReference type="ARBA" id="ARBA00023065"/>
    </source>
</evidence>
<evidence type="ECO:0000256" key="2">
    <source>
        <dbReference type="ARBA" id="ARBA00009810"/>
    </source>
</evidence>
<dbReference type="Proteomes" id="UP000548326">
    <property type="component" value="Unassembled WGS sequence"/>
</dbReference>
<dbReference type="SUPFAM" id="SSF56935">
    <property type="entry name" value="Porins"/>
    <property type="match status" value="1"/>
</dbReference>
<reference evidence="19 20" key="1">
    <citation type="submission" date="2020-08" db="EMBL/GenBank/DDBJ databases">
        <title>Genomic Encyclopedia of Type Strains, Phase IV (KMG-V): Genome sequencing to study the core and pangenomes of soil and plant-associated prokaryotes.</title>
        <authorList>
            <person name="Whitman W."/>
        </authorList>
    </citation>
    <scope>NUCLEOTIDE SEQUENCE [LARGE SCALE GENOMIC DNA]</scope>
    <source>
        <strain evidence="19 20">MP601</strain>
    </source>
</reference>
<dbReference type="InterPro" id="IPR000531">
    <property type="entry name" value="Beta-barrel_TonB"/>
</dbReference>
<dbReference type="Pfam" id="PF07715">
    <property type="entry name" value="Plug"/>
    <property type="match status" value="1"/>
</dbReference>
<keyword evidence="4 14" id="KW-1134">Transmembrane beta strand</keyword>
<dbReference type="GO" id="GO:0009279">
    <property type="term" value="C:cell outer membrane"/>
    <property type="evidence" value="ECO:0007669"/>
    <property type="project" value="UniProtKB-SubCell"/>
</dbReference>
<dbReference type="RefSeq" id="WP_183586620.1">
    <property type="nucleotide sequence ID" value="NZ_JACHCA010000003.1"/>
</dbReference>
<evidence type="ECO:0000256" key="3">
    <source>
        <dbReference type="ARBA" id="ARBA00022448"/>
    </source>
</evidence>
<dbReference type="PANTHER" id="PTHR32552:SF68">
    <property type="entry name" value="FERRICHROME OUTER MEMBRANE TRANSPORTER_PHAGE RECEPTOR"/>
    <property type="match status" value="1"/>
</dbReference>
<keyword evidence="6 14" id="KW-0812">Transmembrane</keyword>
<evidence type="ECO:0000256" key="13">
    <source>
        <dbReference type="ARBA" id="ARBA00023237"/>
    </source>
</evidence>
<dbReference type="InterPro" id="IPR008969">
    <property type="entry name" value="CarboxyPept-like_regulatory"/>
</dbReference>
<evidence type="ECO:0000259" key="17">
    <source>
        <dbReference type="Pfam" id="PF00593"/>
    </source>
</evidence>
<dbReference type="GO" id="GO:0015891">
    <property type="term" value="P:siderophore transport"/>
    <property type="evidence" value="ECO:0007669"/>
    <property type="project" value="InterPro"/>
</dbReference>
<dbReference type="CDD" id="cd01347">
    <property type="entry name" value="ligand_gated_channel"/>
    <property type="match status" value="1"/>
</dbReference>
<keyword evidence="7 16" id="KW-0732">Signal</keyword>
<evidence type="ECO:0000313" key="19">
    <source>
        <dbReference type="EMBL" id="MBB6127392.1"/>
    </source>
</evidence>
<dbReference type="GO" id="GO:0038023">
    <property type="term" value="F:signaling receptor activity"/>
    <property type="evidence" value="ECO:0007669"/>
    <property type="project" value="InterPro"/>
</dbReference>
<evidence type="ECO:0000256" key="10">
    <source>
        <dbReference type="ARBA" id="ARBA00023077"/>
    </source>
</evidence>
<dbReference type="PANTHER" id="PTHR32552">
    <property type="entry name" value="FERRICHROME IRON RECEPTOR-RELATED"/>
    <property type="match status" value="1"/>
</dbReference>
<dbReference type="NCBIfam" id="TIGR01783">
    <property type="entry name" value="TonB-siderophor"/>
    <property type="match status" value="1"/>
</dbReference>
<evidence type="ECO:0000256" key="1">
    <source>
        <dbReference type="ARBA" id="ARBA00004571"/>
    </source>
</evidence>
<dbReference type="Pfam" id="PF00593">
    <property type="entry name" value="TonB_dep_Rec_b-barrel"/>
    <property type="match status" value="1"/>
</dbReference>
<keyword evidence="5" id="KW-0410">Iron transport</keyword>
<dbReference type="InterPro" id="IPR036942">
    <property type="entry name" value="Beta-barrel_TonB_sf"/>
</dbReference>
<dbReference type="Gene3D" id="2.40.170.20">
    <property type="entry name" value="TonB-dependent receptor, beta-barrel domain"/>
    <property type="match status" value="1"/>
</dbReference>
<dbReference type="InterPro" id="IPR010105">
    <property type="entry name" value="TonB_sidphr_rcpt"/>
</dbReference>
<accession>A0A841JAK4</accession>
<evidence type="ECO:0000259" key="18">
    <source>
        <dbReference type="Pfam" id="PF07715"/>
    </source>
</evidence>
<keyword evidence="13 14" id="KW-0998">Cell outer membrane</keyword>
<evidence type="ECO:0000256" key="12">
    <source>
        <dbReference type="ARBA" id="ARBA00023170"/>
    </source>
</evidence>
<feature type="domain" description="TonB-dependent receptor-like beta-barrel" evidence="17">
    <location>
        <begin position="354"/>
        <end position="780"/>
    </location>
</feature>
<evidence type="ECO:0000256" key="16">
    <source>
        <dbReference type="SAM" id="SignalP"/>
    </source>
</evidence>
<feature type="chain" id="PRO_5033033896" evidence="16">
    <location>
        <begin position="22"/>
        <end position="808"/>
    </location>
</feature>
<dbReference type="PROSITE" id="PS52016">
    <property type="entry name" value="TONB_DEPENDENT_REC_3"/>
    <property type="match status" value="1"/>
</dbReference>
<dbReference type="Gene3D" id="2.170.130.10">
    <property type="entry name" value="TonB-dependent receptor, plug domain"/>
    <property type="match status" value="1"/>
</dbReference>
<dbReference type="InterPro" id="IPR012910">
    <property type="entry name" value="Plug_dom"/>
</dbReference>
<dbReference type="AlphaFoldDB" id="A0A841JAK4"/>
<comment type="subcellular location">
    <subcellularLocation>
        <location evidence="1 14">Cell outer membrane</location>
        <topology evidence="1 14">Multi-pass membrane protein</topology>
    </subcellularLocation>
</comment>
<name>A0A841JAK4_9SPHI</name>
<keyword evidence="9" id="KW-0406">Ion transport</keyword>
<evidence type="ECO:0000256" key="15">
    <source>
        <dbReference type="RuleBase" id="RU003357"/>
    </source>
</evidence>
<evidence type="ECO:0000256" key="4">
    <source>
        <dbReference type="ARBA" id="ARBA00022452"/>
    </source>
</evidence>
<evidence type="ECO:0000256" key="7">
    <source>
        <dbReference type="ARBA" id="ARBA00022729"/>
    </source>
</evidence>
<keyword evidence="11 14" id="KW-0472">Membrane</keyword>
<sequence length="808" mass="89023">MIKKITYCLLLFLLPSFTLLAQTATITGSVKTADGKPADLVSITIKGTNKATLTDENGHYQIKRVTPGSHRLVASFIGLEKREQTIETRSGETLVVNFILKENSTQLQEVVISTKKSNKVNSIVAKMPLKNLENPQVYNTVSSEIIKQQGITSYDDALRNVPGIAKTWGSTGRGGDGGAYFAIRGFQGQATLVNGLSGLTSGDLDLANVEEIQVIKGPSGTLFGGAFLSYGGMINTITKKPYFTTGGEITYNVGSFGLNRVTADVNTPLSKTEKVALRVNAAYTDQNSFQNAGFQKSFFVAPSLIYEVNDKLSFHFLTEIMQEERAVPPIFFPSDRMHPLPFKTVKDLNLNYNESFISNDLTMKNPRFNLQAQMLYKISSQWTSQTVLSRTTVKSNGYYSYIYEDAVPTDQYFGQTLHKDQQTTSTTDVQQNFNGDFKIGNMRNRLLIGLDYYSRNAINNGSGYAMVRRVTPQSGEVAYPVPHTTDTIPPVYLSQALVDNILATKPGNRNNTTNSAYSAYVSDVINFTPALAGMASLRVDHYVSQGLKGDPTANYNQTFLSPKFGLVYQPVMDKVSIFANYMNAFINVDPRSVADSLGNNPGTQSFKPEHANQWEVGVKTNLLSDKLNITVSYYDIRVSDRVYTDPHNINGYLQGGTVGSKGLELDMNANPAPGLNLLAGYSHNSIKVLKGNAGDFYNEPGRTPGGQGPPDLANLWATYKFTRGDLKNFGFGVGGNYASEQKSIDSSVTGIFYLPSYLLINSSLFYSADNYRITLNLNNITNKQYYIGNYSIIPQAQRNFALSFAYKF</sequence>
<keyword evidence="3 14" id="KW-0813">Transport</keyword>
<evidence type="ECO:0000313" key="20">
    <source>
        <dbReference type="Proteomes" id="UP000548326"/>
    </source>
</evidence>
<dbReference type="InterPro" id="IPR037066">
    <property type="entry name" value="Plug_dom_sf"/>
</dbReference>
<organism evidence="19 20">
    <name type="scientific">Mucilaginibacter lappiensis</name>
    <dbReference type="NCBI Taxonomy" id="354630"/>
    <lineage>
        <taxon>Bacteria</taxon>
        <taxon>Pseudomonadati</taxon>
        <taxon>Bacteroidota</taxon>
        <taxon>Sphingobacteriia</taxon>
        <taxon>Sphingobacteriales</taxon>
        <taxon>Sphingobacteriaceae</taxon>
        <taxon>Mucilaginibacter</taxon>
    </lineage>
</organism>
<evidence type="ECO:0000256" key="5">
    <source>
        <dbReference type="ARBA" id="ARBA00022496"/>
    </source>
</evidence>
<dbReference type="InterPro" id="IPR039426">
    <property type="entry name" value="TonB-dep_rcpt-like"/>
</dbReference>
<keyword evidence="12 19" id="KW-0675">Receptor</keyword>
<keyword evidence="8" id="KW-0408">Iron</keyword>
<protein>
    <submittedName>
        <fullName evidence="19">Iron complex outermembrane receptor protein</fullName>
    </submittedName>
</protein>
<evidence type="ECO:0000256" key="11">
    <source>
        <dbReference type="ARBA" id="ARBA00023136"/>
    </source>
</evidence>
<dbReference type="Gene3D" id="2.60.40.1120">
    <property type="entry name" value="Carboxypeptidase-like, regulatory domain"/>
    <property type="match status" value="1"/>
</dbReference>
<proteinExistence type="inferred from homology"/>
<feature type="domain" description="TonB-dependent receptor plug" evidence="18">
    <location>
        <begin position="132"/>
        <end position="225"/>
    </location>
</feature>
<dbReference type="EMBL" id="JACHCA010000003">
    <property type="protein sequence ID" value="MBB6127392.1"/>
    <property type="molecule type" value="Genomic_DNA"/>
</dbReference>
<comment type="similarity">
    <text evidence="2 14 15">Belongs to the TonB-dependent receptor family.</text>
</comment>
<evidence type="ECO:0000256" key="14">
    <source>
        <dbReference type="PROSITE-ProRule" id="PRU01360"/>
    </source>
</evidence>
<evidence type="ECO:0000256" key="6">
    <source>
        <dbReference type="ARBA" id="ARBA00022692"/>
    </source>
</evidence>
<feature type="signal peptide" evidence="16">
    <location>
        <begin position="1"/>
        <end position="21"/>
    </location>
</feature>
<dbReference type="Pfam" id="PF13715">
    <property type="entry name" value="CarbopepD_reg_2"/>
    <property type="match status" value="1"/>
</dbReference>
<evidence type="ECO:0000256" key="8">
    <source>
        <dbReference type="ARBA" id="ARBA00023004"/>
    </source>
</evidence>
<gene>
    <name evidence="19" type="ORF">HDF22_001498</name>
</gene>
<dbReference type="SUPFAM" id="SSF49464">
    <property type="entry name" value="Carboxypeptidase regulatory domain-like"/>
    <property type="match status" value="1"/>
</dbReference>
<comment type="caution">
    <text evidence="19">The sequence shown here is derived from an EMBL/GenBank/DDBJ whole genome shotgun (WGS) entry which is preliminary data.</text>
</comment>
<keyword evidence="10 15" id="KW-0798">TonB box</keyword>